<feature type="compositionally biased region" description="Acidic residues" evidence="1">
    <location>
        <begin position="649"/>
        <end position="661"/>
    </location>
</feature>
<feature type="region of interest" description="Disordered" evidence="1">
    <location>
        <begin position="609"/>
        <end position="661"/>
    </location>
</feature>
<dbReference type="PANTHER" id="PTHR43649:SF12">
    <property type="entry name" value="DIACETYLCHITOBIOSE BINDING PROTEIN DASA"/>
    <property type="match status" value="1"/>
</dbReference>
<dbReference type="AlphaFoldDB" id="A0A8I0AL31"/>
<dbReference type="EMBL" id="JACOOT010000038">
    <property type="protein sequence ID" value="MBC5652605.1"/>
    <property type="molecule type" value="Genomic_DNA"/>
</dbReference>
<feature type="compositionally biased region" description="Polar residues" evidence="1">
    <location>
        <begin position="33"/>
        <end position="55"/>
    </location>
</feature>
<gene>
    <name evidence="2" type="ORF">H8S54_16215</name>
</gene>
<dbReference type="Gene3D" id="3.40.190.10">
    <property type="entry name" value="Periplasmic binding protein-like II"/>
    <property type="match status" value="2"/>
</dbReference>
<evidence type="ECO:0000256" key="1">
    <source>
        <dbReference type="SAM" id="MobiDB-lite"/>
    </source>
</evidence>
<dbReference type="RefSeq" id="WP_186901821.1">
    <property type="nucleotide sequence ID" value="NZ_JACOOT010000038.1"/>
</dbReference>
<dbReference type="Pfam" id="PF01547">
    <property type="entry name" value="SBP_bac_1"/>
    <property type="match status" value="1"/>
</dbReference>
<dbReference type="InterPro" id="IPR006059">
    <property type="entry name" value="SBP"/>
</dbReference>
<comment type="caution">
    <text evidence="2">The sequence shown here is derived from an EMBL/GenBank/DDBJ whole genome shotgun (WGS) entry which is preliminary data.</text>
</comment>
<accession>A0A8I0AL31</accession>
<evidence type="ECO:0000313" key="3">
    <source>
        <dbReference type="Proteomes" id="UP000652847"/>
    </source>
</evidence>
<sequence length="661" mass="71467">MKTSMEDGKHEKKSNQRMLSAALIAGTLAGCGSDNSDSTESTAVESTAGDSTESADSSDGETEGNSKYKDFITVDVFDSMANYQGIQSGWFAKIVKDKFNMELNIIAQNVAGGGDTLFQTRSAAGDLGDLIITGCGNGRLQNLVTAGLVIDMTDYLKDAENVHRYDSAIETTSQLVEEDGIWAIPSESSSNSPTTSSEGLEPNYGAYLRWDAYKAAGYPELNTLEDLLPALQKMQEAVPTSDSGKQTYAISLFKDWDGNLMSNAKPEASLYGYDEIGFVLAKADGSDYQSFIDSDSAYVRSLKFLFEANQMGLVDPESTTQNYDTLFAKYQDGQILFSPYPWLGQSAYNTDANKAEGKGFMLAPIADECIFSYGCQVNGNGGNAGIMIGSKAEDPQRLADFIDWLYSPEGIMESCAQTASTCGPEGLTWEMKDGEPVLTDFGKQALYGETVNVPDEWGGGTWKDGVSALNYKAVNQLDVNPETGICYDYTTWSSVLENQDNTLYADWKTQTGAETTMDYLTSHDQILVAPGSGYAVPEEDSQISTLRGQCKASIVDYSWKMVFASNEDEFNSLLAEMQDTLEGLDYQTVLDYDMECAKAQNDARVATVKQYEEEHGTDAAAEETADGSADDSAEADTSAGIDTAADSADTAEAEVTEAPEE</sequence>
<proteinExistence type="predicted"/>
<evidence type="ECO:0000313" key="2">
    <source>
        <dbReference type="EMBL" id="MBC5652605.1"/>
    </source>
</evidence>
<dbReference type="SUPFAM" id="SSF53850">
    <property type="entry name" value="Periplasmic binding protein-like II"/>
    <property type="match status" value="1"/>
</dbReference>
<reference evidence="2 3" key="1">
    <citation type="submission" date="2020-08" db="EMBL/GenBank/DDBJ databases">
        <title>Genome public.</title>
        <authorList>
            <person name="Liu C."/>
            <person name="Sun Q."/>
        </authorList>
    </citation>
    <scope>NUCLEOTIDE SEQUENCE [LARGE SCALE GENOMIC DNA]</scope>
    <source>
        <strain evidence="2 3">BX17</strain>
    </source>
</reference>
<organism evidence="2 3">
    <name type="scientific">Blautia segnis</name>
    <dbReference type="NCBI Taxonomy" id="2763030"/>
    <lineage>
        <taxon>Bacteria</taxon>
        <taxon>Bacillati</taxon>
        <taxon>Bacillota</taxon>
        <taxon>Clostridia</taxon>
        <taxon>Lachnospirales</taxon>
        <taxon>Lachnospiraceae</taxon>
        <taxon>Blautia</taxon>
    </lineage>
</organism>
<feature type="compositionally biased region" description="Low complexity" evidence="1">
    <location>
        <begin position="635"/>
        <end position="648"/>
    </location>
</feature>
<dbReference type="PROSITE" id="PS51257">
    <property type="entry name" value="PROKAR_LIPOPROTEIN"/>
    <property type="match status" value="1"/>
</dbReference>
<keyword evidence="3" id="KW-1185">Reference proteome</keyword>
<feature type="compositionally biased region" description="Acidic residues" evidence="1">
    <location>
        <begin position="620"/>
        <end position="634"/>
    </location>
</feature>
<protein>
    <submittedName>
        <fullName evidence="2">ABC transporter substrate-binding protein</fullName>
    </submittedName>
</protein>
<name>A0A8I0AL31_9FIRM</name>
<feature type="region of interest" description="Disordered" evidence="1">
    <location>
        <begin position="32"/>
        <end position="64"/>
    </location>
</feature>
<dbReference type="PANTHER" id="PTHR43649">
    <property type="entry name" value="ARABINOSE-BINDING PROTEIN-RELATED"/>
    <property type="match status" value="1"/>
</dbReference>
<dbReference type="InterPro" id="IPR050490">
    <property type="entry name" value="Bact_solute-bd_prot1"/>
</dbReference>
<dbReference type="Proteomes" id="UP000652847">
    <property type="component" value="Unassembled WGS sequence"/>
</dbReference>